<dbReference type="Gene3D" id="3.40.1280.10">
    <property type="match status" value="1"/>
</dbReference>
<dbReference type="Gene3D" id="3.30.1330.30">
    <property type="match status" value="1"/>
</dbReference>
<dbReference type="SUPFAM" id="SSF55315">
    <property type="entry name" value="L30e-like"/>
    <property type="match status" value="1"/>
</dbReference>
<dbReference type="SMART" id="SM00967">
    <property type="entry name" value="SpoU_sub_bind"/>
    <property type="match status" value="1"/>
</dbReference>
<dbReference type="PANTHER" id="PTHR43191">
    <property type="entry name" value="RRNA METHYLTRANSFERASE 3"/>
    <property type="match status" value="1"/>
</dbReference>
<feature type="domain" description="RNA 2-O ribose methyltransferase substrate binding" evidence="4">
    <location>
        <begin position="30"/>
        <end position="106"/>
    </location>
</feature>
<protein>
    <submittedName>
        <fullName evidence="5">RNA methyltransferase, trmh family</fullName>
    </submittedName>
</protein>
<dbReference type="InterPro" id="IPR029064">
    <property type="entry name" value="Ribosomal_eL30-like_sf"/>
</dbReference>
<dbReference type="InterPro" id="IPR001537">
    <property type="entry name" value="SpoU_MeTrfase"/>
</dbReference>
<sequence>MKITSPDNRHVKEARSLSRKKERGVTGKYLIEGVRLAEEAAASSVSLAYCLYTERVAAQPRGRRLLDRLAAAGVDCLEVDDRALATITETEQSQGIVLVANLAPAHWEAVIAAPEPFLLIVDGVQDPGNLGTIIRTAEAAGVTGVLLTPGTVDPYGPKVIRGTMGALFRLPVATVPSAKGLAASLRERDISLAVADARDGVPYFEAPWDRGSIAIVIGSEAHGPRPFWGDLAQLRVRIPLAPPVESLNAAVAAAVLLFEAARHRSVASTRGL</sequence>
<evidence type="ECO:0000259" key="4">
    <source>
        <dbReference type="SMART" id="SM00967"/>
    </source>
</evidence>
<keyword evidence="6" id="KW-1185">Reference proteome</keyword>
<evidence type="ECO:0000256" key="2">
    <source>
        <dbReference type="ARBA" id="ARBA00022603"/>
    </source>
</evidence>
<dbReference type="HOGENOM" id="CLU_021322_3_2_9"/>
<dbReference type="Pfam" id="PF22435">
    <property type="entry name" value="MRM3-like_sub_bind"/>
    <property type="match status" value="1"/>
</dbReference>
<comment type="similarity">
    <text evidence="1">Belongs to the class IV-like SAM-binding methyltransferase superfamily. RNA methyltransferase TrmH family.</text>
</comment>
<dbReference type="GO" id="GO:0003723">
    <property type="term" value="F:RNA binding"/>
    <property type="evidence" value="ECO:0007669"/>
    <property type="project" value="InterPro"/>
</dbReference>
<reference evidence="5 6" key="1">
    <citation type="journal article" date="2008" name="J. Bacteriol.">
        <title>The genome of Heliobacterium modesticaldum, a phototrophic representative of the Firmicutes containing the simplest photosynthetic apparatus.</title>
        <authorList>
            <person name="Sattley W.M."/>
            <person name="Madigan M.T."/>
            <person name="Swingley W.D."/>
            <person name="Cheung P.C."/>
            <person name="Clocksin K.M."/>
            <person name="Conrad A.L."/>
            <person name="Dejesa L.C."/>
            <person name="Honchak B.M."/>
            <person name="Jung D.O."/>
            <person name="Karbach L.E."/>
            <person name="Kurdoglu A."/>
            <person name="Lahiri S."/>
            <person name="Mastrian S.D."/>
            <person name="Page L.E."/>
            <person name="Taylor H.L."/>
            <person name="Wang Z.T."/>
            <person name="Raymond J."/>
            <person name="Chen M."/>
            <person name="Blankenship R.E."/>
            <person name="Touchman J.W."/>
        </authorList>
    </citation>
    <scope>NUCLEOTIDE SEQUENCE [LARGE SCALE GENOMIC DNA]</scope>
    <source>
        <strain evidence="6">ATCC 51547 / Ice1</strain>
    </source>
</reference>
<dbReference type="InterPro" id="IPR051259">
    <property type="entry name" value="rRNA_Methyltransferase"/>
</dbReference>
<evidence type="ECO:0000256" key="3">
    <source>
        <dbReference type="ARBA" id="ARBA00022679"/>
    </source>
</evidence>
<dbReference type="EMBL" id="CP000930">
    <property type="protein sequence ID" value="ABZ84359.1"/>
    <property type="molecule type" value="Genomic_DNA"/>
</dbReference>
<dbReference type="CDD" id="cd18095">
    <property type="entry name" value="SpoU-like_rRNA-MTase"/>
    <property type="match status" value="1"/>
</dbReference>
<dbReference type="OrthoDB" id="9785673at2"/>
<name>B0TEV7_HELMI</name>
<evidence type="ECO:0000313" key="6">
    <source>
        <dbReference type="Proteomes" id="UP000008550"/>
    </source>
</evidence>
<dbReference type="InterPro" id="IPR013123">
    <property type="entry name" value="SpoU_subst-bd"/>
</dbReference>
<evidence type="ECO:0000256" key="1">
    <source>
        <dbReference type="ARBA" id="ARBA00007228"/>
    </source>
</evidence>
<dbReference type="STRING" id="498761.HM1_1794"/>
<dbReference type="InterPro" id="IPR029028">
    <property type="entry name" value="Alpha/beta_knot_MTases"/>
</dbReference>
<gene>
    <name evidence="5" type="ORF">HM1_1794</name>
</gene>
<dbReference type="KEGG" id="hmo:HM1_1794"/>
<dbReference type="InterPro" id="IPR029026">
    <property type="entry name" value="tRNA_m1G_MTases_N"/>
</dbReference>
<organism evidence="5 6">
    <name type="scientific">Heliobacterium modesticaldum (strain ATCC 51547 / Ice1)</name>
    <dbReference type="NCBI Taxonomy" id="498761"/>
    <lineage>
        <taxon>Bacteria</taxon>
        <taxon>Bacillati</taxon>
        <taxon>Bacillota</taxon>
        <taxon>Clostridia</taxon>
        <taxon>Eubacteriales</taxon>
        <taxon>Heliobacteriaceae</taxon>
        <taxon>Heliomicrobium</taxon>
    </lineage>
</organism>
<dbReference type="SUPFAM" id="SSF75217">
    <property type="entry name" value="alpha/beta knot"/>
    <property type="match status" value="1"/>
</dbReference>
<dbReference type="GO" id="GO:0032259">
    <property type="term" value="P:methylation"/>
    <property type="evidence" value="ECO:0007669"/>
    <property type="project" value="UniProtKB-KW"/>
</dbReference>
<dbReference type="InterPro" id="IPR053888">
    <property type="entry name" value="MRM3-like_sub_bind"/>
</dbReference>
<keyword evidence="2 5" id="KW-0489">Methyltransferase</keyword>
<dbReference type="Pfam" id="PF00588">
    <property type="entry name" value="SpoU_methylase"/>
    <property type="match status" value="1"/>
</dbReference>
<dbReference type="GO" id="GO:0008173">
    <property type="term" value="F:RNA methyltransferase activity"/>
    <property type="evidence" value="ECO:0007669"/>
    <property type="project" value="InterPro"/>
</dbReference>
<accession>B0TEV7</accession>
<evidence type="ECO:0000313" key="5">
    <source>
        <dbReference type="EMBL" id="ABZ84359.1"/>
    </source>
</evidence>
<dbReference type="eggNOG" id="COG0566">
    <property type="taxonomic scope" value="Bacteria"/>
</dbReference>
<dbReference type="GO" id="GO:0006396">
    <property type="term" value="P:RNA processing"/>
    <property type="evidence" value="ECO:0007669"/>
    <property type="project" value="InterPro"/>
</dbReference>
<dbReference type="Proteomes" id="UP000008550">
    <property type="component" value="Chromosome"/>
</dbReference>
<dbReference type="AlphaFoldDB" id="B0TEV7"/>
<dbReference type="GO" id="GO:0005737">
    <property type="term" value="C:cytoplasm"/>
    <property type="evidence" value="ECO:0007669"/>
    <property type="project" value="UniProtKB-ARBA"/>
</dbReference>
<proteinExistence type="inferred from homology"/>
<keyword evidence="3" id="KW-0808">Transferase</keyword>
<dbReference type="RefSeq" id="WP_012282863.1">
    <property type="nucleotide sequence ID" value="NC_010337.2"/>
</dbReference>
<dbReference type="PANTHER" id="PTHR43191:SF2">
    <property type="entry name" value="RRNA METHYLTRANSFERASE 3, MITOCHONDRIAL"/>
    <property type="match status" value="1"/>
</dbReference>